<feature type="domain" description="Integrase catalytic" evidence="1">
    <location>
        <begin position="16"/>
        <end position="96"/>
    </location>
</feature>
<dbReference type="PANTHER" id="PTHR37984:SF5">
    <property type="entry name" value="PROTEIN NYNRIN-LIKE"/>
    <property type="match status" value="1"/>
</dbReference>
<dbReference type="InterPro" id="IPR036397">
    <property type="entry name" value="RNaseH_sf"/>
</dbReference>
<dbReference type="GO" id="GO:0003676">
    <property type="term" value="F:nucleic acid binding"/>
    <property type="evidence" value="ECO:0007669"/>
    <property type="project" value="InterPro"/>
</dbReference>
<dbReference type="PROSITE" id="PS50994">
    <property type="entry name" value="INTEGRASE"/>
    <property type="match status" value="1"/>
</dbReference>
<feature type="non-terminal residue" evidence="2">
    <location>
        <position position="96"/>
    </location>
</feature>
<reference evidence="2" key="1">
    <citation type="submission" date="2021-02" db="EMBL/GenBank/DDBJ databases">
        <authorList>
            <person name="Nowell W R."/>
        </authorList>
    </citation>
    <scope>NUCLEOTIDE SEQUENCE</scope>
</reference>
<sequence>MGKLVQFDEMHLQPQVLIEPFERWDIDFVVPITPMSKKKRYILVCIDYVTKWVEAKALYQANEQSFVDFLFEEIFTHFGVPREIVMDQGTQFMSKM</sequence>
<dbReference type="AlphaFoldDB" id="A0A820HSX2"/>
<dbReference type="InterPro" id="IPR001584">
    <property type="entry name" value="Integrase_cat-core"/>
</dbReference>
<dbReference type="Proteomes" id="UP000663881">
    <property type="component" value="Unassembled WGS sequence"/>
</dbReference>
<protein>
    <recommendedName>
        <fullName evidence="1">Integrase catalytic domain-containing protein</fullName>
    </recommendedName>
</protein>
<accession>A0A820HSX2</accession>
<gene>
    <name evidence="2" type="ORF">OKA104_LOCUS46058</name>
</gene>
<evidence type="ECO:0000313" key="2">
    <source>
        <dbReference type="EMBL" id="CAF4297958.1"/>
    </source>
</evidence>
<comment type="caution">
    <text evidence="2">The sequence shown here is derived from an EMBL/GenBank/DDBJ whole genome shotgun (WGS) entry which is preliminary data.</text>
</comment>
<dbReference type="InterPro" id="IPR050951">
    <property type="entry name" value="Retrovirus_Pol_polyprotein"/>
</dbReference>
<name>A0A820HSX2_9BILA</name>
<dbReference type="EMBL" id="CAJOAY010016178">
    <property type="protein sequence ID" value="CAF4297958.1"/>
    <property type="molecule type" value="Genomic_DNA"/>
</dbReference>
<dbReference type="SUPFAM" id="SSF53098">
    <property type="entry name" value="Ribonuclease H-like"/>
    <property type="match status" value="1"/>
</dbReference>
<dbReference type="Gene3D" id="3.30.420.10">
    <property type="entry name" value="Ribonuclease H-like superfamily/Ribonuclease H"/>
    <property type="match status" value="1"/>
</dbReference>
<dbReference type="Pfam" id="PF00665">
    <property type="entry name" value="rve"/>
    <property type="match status" value="1"/>
</dbReference>
<evidence type="ECO:0000313" key="3">
    <source>
        <dbReference type="Proteomes" id="UP000663881"/>
    </source>
</evidence>
<organism evidence="2 3">
    <name type="scientific">Adineta steineri</name>
    <dbReference type="NCBI Taxonomy" id="433720"/>
    <lineage>
        <taxon>Eukaryota</taxon>
        <taxon>Metazoa</taxon>
        <taxon>Spiralia</taxon>
        <taxon>Gnathifera</taxon>
        <taxon>Rotifera</taxon>
        <taxon>Eurotatoria</taxon>
        <taxon>Bdelloidea</taxon>
        <taxon>Adinetida</taxon>
        <taxon>Adinetidae</taxon>
        <taxon>Adineta</taxon>
    </lineage>
</organism>
<dbReference type="InterPro" id="IPR012337">
    <property type="entry name" value="RNaseH-like_sf"/>
</dbReference>
<dbReference type="GO" id="GO:0015074">
    <property type="term" value="P:DNA integration"/>
    <property type="evidence" value="ECO:0007669"/>
    <property type="project" value="InterPro"/>
</dbReference>
<evidence type="ECO:0000259" key="1">
    <source>
        <dbReference type="PROSITE" id="PS50994"/>
    </source>
</evidence>
<proteinExistence type="predicted"/>
<dbReference type="PANTHER" id="PTHR37984">
    <property type="entry name" value="PROTEIN CBG26694"/>
    <property type="match status" value="1"/>
</dbReference>